<evidence type="ECO:0000256" key="3">
    <source>
        <dbReference type="ARBA" id="ARBA00013253"/>
    </source>
</evidence>
<feature type="domain" description="7,8-dihydro-6-hydroxymethylpterin-pyrophosphokinase" evidence="13">
    <location>
        <begin position="91"/>
        <end position="102"/>
    </location>
</feature>
<evidence type="ECO:0000256" key="10">
    <source>
        <dbReference type="ARBA" id="ARBA00029409"/>
    </source>
</evidence>
<evidence type="ECO:0000256" key="9">
    <source>
        <dbReference type="ARBA" id="ARBA00022909"/>
    </source>
</evidence>
<evidence type="ECO:0000313" key="14">
    <source>
        <dbReference type="EMBL" id="PQV65505.1"/>
    </source>
</evidence>
<comment type="caution">
    <text evidence="14">The sequence shown here is derived from an EMBL/GenBank/DDBJ whole genome shotgun (WGS) entry which is preliminary data.</text>
</comment>
<dbReference type="AlphaFoldDB" id="A0A2S8SXH7"/>
<dbReference type="SUPFAM" id="SSF55083">
    <property type="entry name" value="6-hydroxymethyl-7,8-dihydropterin pyrophosphokinase, HPPK"/>
    <property type="match status" value="1"/>
</dbReference>
<evidence type="ECO:0000256" key="6">
    <source>
        <dbReference type="ARBA" id="ARBA00022741"/>
    </source>
</evidence>
<evidence type="ECO:0000313" key="15">
    <source>
        <dbReference type="Proteomes" id="UP000237684"/>
    </source>
</evidence>
<dbReference type="GO" id="GO:0046656">
    <property type="term" value="P:folic acid biosynthetic process"/>
    <property type="evidence" value="ECO:0007669"/>
    <property type="project" value="UniProtKB-KW"/>
</dbReference>
<dbReference type="FunCoup" id="A0A2S8SXH7">
    <property type="interactions" value="357"/>
</dbReference>
<dbReference type="EMBL" id="NIGF01000001">
    <property type="protein sequence ID" value="PQV65505.1"/>
    <property type="molecule type" value="Genomic_DNA"/>
</dbReference>
<keyword evidence="9" id="KW-0289">Folate biosynthesis</keyword>
<evidence type="ECO:0000256" key="8">
    <source>
        <dbReference type="ARBA" id="ARBA00022840"/>
    </source>
</evidence>
<dbReference type="GO" id="GO:0005524">
    <property type="term" value="F:ATP binding"/>
    <property type="evidence" value="ECO:0007669"/>
    <property type="project" value="UniProtKB-KW"/>
</dbReference>
<name>A0A2S8SXH7_9BACT</name>
<dbReference type="Pfam" id="PF01288">
    <property type="entry name" value="HPPK"/>
    <property type="match status" value="1"/>
</dbReference>
<protein>
    <recommendedName>
        <fullName evidence="4">2-amino-4-hydroxy-6-hydroxymethyldihydropteridine pyrophosphokinase</fullName>
        <ecNumber evidence="3">2.7.6.3</ecNumber>
    </recommendedName>
    <alternativeName>
        <fullName evidence="11">6-hydroxymethyl-7,8-dihydropterin pyrophosphokinase</fullName>
    </alternativeName>
    <alternativeName>
        <fullName evidence="12">7,8-dihydro-6-hydroxymethylpterin-pyrophosphokinase</fullName>
    </alternativeName>
</protein>
<evidence type="ECO:0000256" key="5">
    <source>
        <dbReference type="ARBA" id="ARBA00022679"/>
    </source>
</evidence>
<evidence type="ECO:0000256" key="2">
    <source>
        <dbReference type="ARBA" id="ARBA00005810"/>
    </source>
</evidence>
<dbReference type="PROSITE" id="PS00794">
    <property type="entry name" value="HPPK"/>
    <property type="match status" value="1"/>
</dbReference>
<sequence>MKTVYLALGSNLGNRLQNLRFAVAKLENSGVQIEAKSKIYEAQSVESGGDGDFYNAAIRVRTALTAPQLLKICARIEIAAGREIAPSGVHRSGARALDIDILRFGNETFTSPELEIPHPRALGRAFVLAPLLDVLEGGWIRETKETF</sequence>
<organism evidence="14 15">
    <name type="scientific">Abditibacterium utsteinense</name>
    <dbReference type="NCBI Taxonomy" id="1960156"/>
    <lineage>
        <taxon>Bacteria</taxon>
        <taxon>Pseudomonadati</taxon>
        <taxon>Abditibacteriota</taxon>
        <taxon>Abditibacteriia</taxon>
        <taxon>Abditibacteriales</taxon>
        <taxon>Abditibacteriaceae</taxon>
        <taxon>Abditibacterium</taxon>
    </lineage>
</organism>
<dbReference type="GO" id="GO:0016301">
    <property type="term" value="F:kinase activity"/>
    <property type="evidence" value="ECO:0007669"/>
    <property type="project" value="UniProtKB-KW"/>
</dbReference>
<dbReference type="PANTHER" id="PTHR43071">
    <property type="entry name" value="2-AMINO-4-HYDROXY-6-HYDROXYMETHYLDIHYDROPTERIDINE PYROPHOSPHOKINASE"/>
    <property type="match status" value="1"/>
</dbReference>
<evidence type="ECO:0000256" key="7">
    <source>
        <dbReference type="ARBA" id="ARBA00022777"/>
    </source>
</evidence>
<comment type="function">
    <text evidence="10">Catalyzes the transfer of pyrophosphate from adenosine triphosphate (ATP) to 6-hydroxymethyl-7,8-dihydropterin, an enzymatic step in folate biosynthesis pathway.</text>
</comment>
<evidence type="ECO:0000256" key="1">
    <source>
        <dbReference type="ARBA" id="ARBA00005051"/>
    </source>
</evidence>
<dbReference type="Proteomes" id="UP000237684">
    <property type="component" value="Unassembled WGS sequence"/>
</dbReference>
<dbReference type="InterPro" id="IPR000550">
    <property type="entry name" value="Hppk"/>
</dbReference>
<dbReference type="RefSeq" id="WP_105482234.1">
    <property type="nucleotide sequence ID" value="NZ_NIGF01000001.1"/>
</dbReference>
<proteinExistence type="inferred from homology"/>
<dbReference type="CDD" id="cd00483">
    <property type="entry name" value="HPPK"/>
    <property type="match status" value="1"/>
</dbReference>
<evidence type="ECO:0000256" key="11">
    <source>
        <dbReference type="ARBA" id="ARBA00029766"/>
    </source>
</evidence>
<evidence type="ECO:0000256" key="4">
    <source>
        <dbReference type="ARBA" id="ARBA00016218"/>
    </source>
</evidence>
<dbReference type="NCBIfam" id="TIGR01498">
    <property type="entry name" value="folK"/>
    <property type="match status" value="1"/>
</dbReference>
<dbReference type="InParanoid" id="A0A2S8SXH7"/>
<dbReference type="GO" id="GO:0003848">
    <property type="term" value="F:2-amino-4-hydroxy-6-hydroxymethyldihydropteridine diphosphokinase activity"/>
    <property type="evidence" value="ECO:0007669"/>
    <property type="project" value="UniProtKB-EC"/>
</dbReference>
<dbReference type="OrthoDB" id="9808041at2"/>
<dbReference type="InterPro" id="IPR035907">
    <property type="entry name" value="Hppk_sf"/>
</dbReference>
<evidence type="ECO:0000259" key="13">
    <source>
        <dbReference type="PROSITE" id="PS00794"/>
    </source>
</evidence>
<accession>A0A2S8SXH7</accession>
<dbReference type="PANTHER" id="PTHR43071:SF1">
    <property type="entry name" value="2-AMINO-4-HYDROXY-6-HYDROXYMETHYLDIHYDROPTERIDINE PYROPHOSPHOKINASE"/>
    <property type="match status" value="1"/>
</dbReference>
<reference evidence="14 15" key="1">
    <citation type="journal article" date="2018" name="Syst. Appl. Microbiol.">
        <title>Abditibacterium utsteinense sp. nov., the first cultivated member of candidate phylum FBP, isolated from ice-free Antarctic soil samples.</title>
        <authorList>
            <person name="Tahon G."/>
            <person name="Tytgat B."/>
            <person name="Lebbe L."/>
            <person name="Carlier A."/>
            <person name="Willems A."/>
        </authorList>
    </citation>
    <scope>NUCLEOTIDE SEQUENCE [LARGE SCALE GENOMIC DNA]</scope>
    <source>
        <strain evidence="14 15">LMG 29911</strain>
    </source>
</reference>
<gene>
    <name evidence="14" type="ORF">B1R32_101247</name>
</gene>
<dbReference type="UniPathway" id="UPA00077">
    <property type="reaction ID" value="UER00155"/>
</dbReference>
<dbReference type="Gene3D" id="3.30.70.560">
    <property type="entry name" value="7,8-Dihydro-6-hydroxymethylpterin-pyrophosphokinase HPPK"/>
    <property type="match status" value="1"/>
</dbReference>
<comment type="similarity">
    <text evidence="2">Belongs to the HPPK family.</text>
</comment>
<keyword evidence="5" id="KW-0808">Transferase</keyword>
<keyword evidence="6" id="KW-0547">Nucleotide-binding</keyword>
<dbReference type="EC" id="2.7.6.3" evidence="3"/>
<keyword evidence="7 14" id="KW-0418">Kinase</keyword>
<keyword evidence="8" id="KW-0067">ATP-binding</keyword>
<dbReference type="GO" id="GO:0046654">
    <property type="term" value="P:tetrahydrofolate biosynthetic process"/>
    <property type="evidence" value="ECO:0007669"/>
    <property type="project" value="UniProtKB-UniPathway"/>
</dbReference>
<comment type="pathway">
    <text evidence="1">Cofactor biosynthesis; tetrahydrofolate biosynthesis; 2-amino-4-hydroxy-6-hydroxymethyl-7,8-dihydropteridine diphosphate from 7,8-dihydroneopterin triphosphate: step 4/4.</text>
</comment>
<keyword evidence="15" id="KW-1185">Reference proteome</keyword>
<evidence type="ECO:0000256" key="12">
    <source>
        <dbReference type="ARBA" id="ARBA00033413"/>
    </source>
</evidence>